<proteinExistence type="predicted"/>
<name>A0A7D4QIY1_9SPHI</name>
<dbReference type="Pfam" id="PF11751">
    <property type="entry name" value="PorP_SprF"/>
    <property type="match status" value="1"/>
</dbReference>
<dbReference type="NCBIfam" id="TIGR03519">
    <property type="entry name" value="T9SS_PorP_fam"/>
    <property type="match status" value="1"/>
</dbReference>
<feature type="chain" id="PRO_5028825996" evidence="1">
    <location>
        <begin position="19"/>
        <end position="324"/>
    </location>
</feature>
<dbReference type="InterPro" id="IPR019861">
    <property type="entry name" value="PorP/SprF_Bacteroidetes"/>
</dbReference>
<keyword evidence="3" id="KW-1185">Reference proteome</keyword>
<protein>
    <submittedName>
        <fullName evidence="2">Type IX secretion system membrane protein PorP/SprF</fullName>
    </submittedName>
</protein>
<organism evidence="2 3">
    <name type="scientific">Mucilaginibacter mali</name>
    <dbReference type="NCBI Taxonomy" id="2740462"/>
    <lineage>
        <taxon>Bacteria</taxon>
        <taxon>Pseudomonadati</taxon>
        <taxon>Bacteroidota</taxon>
        <taxon>Sphingobacteriia</taxon>
        <taxon>Sphingobacteriales</taxon>
        <taxon>Sphingobacteriaceae</taxon>
        <taxon>Mucilaginibacter</taxon>
    </lineage>
</organism>
<evidence type="ECO:0000313" key="3">
    <source>
        <dbReference type="Proteomes" id="UP000505355"/>
    </source>
</evidence>
<dbReference type="AlphaFoldDB" id="A0A7D4QIY1"/>
<accession>A0A7D4QIY1</accession>
<keyword evidence="1" id="KW-0732">Signal</keyword>
<feature type="signal peptide" evidence="1">
    <location>
        <begin position="1"/>
        <end position="18"/>
    </location>
</feature>
<evidence type="ECO:0000256" key="1">
    <source>
        <dbReference type="SAM" id="SignalP"/>
    </source>
</evidence>
<dbReference type="Proteomes" id="UP000505355">
    <property type="component" value="Chromosome"/>
</dbReference>
<gene>
    <name evidence="2" type="ORF">HQ865_02815</name>
</gene>
<dbReference type="KEGG" id="mmab:HQ865_02815"/>
<reference evidence="2 3" key="1">
    <citation type="submission" date="2020-05" db="EMBL/GenBank/DDBJ databases">
        <title>Mucilaginibacter mali sp. nov.</title>
        <authorList>
            <person name="Kim H.S."/>
            <person name="Lee K.C."/>
            <person name="Suh M.K."/>
            <person name="Kim J.-S."/>
            <person name="Han K.-I."/>
            <person name="Eom M.K."/>
            <person name="Shin Y.K."/>
            <person name="Lee J.-S."/>
        </authorList>
    </citation>
    <scope>NUCLEOTIDE SEQUENCE [LARGE SCALE GENOMIC DNA]</scope>
    <source>
        <strain evidence="2 3">G2-14</strain>
    </source>
</reference>
<sequence>MKRFLWIFLCLLAGMARAQQDAQYSQYIFNGLFINPAYAGYKEDVYLQSFYRSQWTGLDGAPRSFSVSADAALNDNKVGLGMLVAQDKIGAQSTLSAYANYAYKIQIGYDENSRLSFGIGGGFVQSGLDGTQLHAARDGDNYVPAIYQSTLLPDARIGAMYTNDDFFVGLSADNLLPQHLKRDNSISVPIPKPHYYFTAGALLEMNDGTKFKPSILLKDDAAGPTSLDINTFFLLGEKIWLGATYRTAVPLYAKPHLQNTLQKSNSVTGMAEFFATERFRVGYAFDYSLTSIGTYSYGTHELSIGIYLGSHESNSRHNYNKCYF</sequence>
<dbReference type="EMBL" id="CP054139">
    <property type="protein sequence ID" value="QKJ33052.1"/>
    <property type="molecule type" value="Genomic_DNA"/>
</dbReference>
<evidence type="ECO:0000313" key="2">
    <source>
        <dbReference type="EMBL" id="QKJ33052.1"/>
    </source>
</evidence>